<protein>
    <submittedName>
        <fullName evidence="2">Uncharacterized protein</fullName>
    </submittedName>
</protein>
<name>R9P8S2_PSEHS</name>
<accession>R9P8S2</accession>
<keyword evidence="3" id="KW-1185">Reference proteome</keyword>
<dbReference type="EMBL" id="DF238784">
    <property type="protein sequence ID" value="GAC94485.1"/>
    <property type="molecule type" value="Genomic_DNA"/>
</dbReference>
<evidence type="ECO:0000313" key="2">
    <source>
        <dbReference type="EMBL" id="GAC94485.1"/>
    </source>
</evidence>
<feature type="compositionally biased region" description="Basic and acidic residues" evidence="1">
    <location>
        <begin position="89"/>
        <end position="100"/>
    </location>
</feature>
<feature type="region of interest" description="Disordered" evidence="1">
    <location>
        <begin position="20"/>
        <end position="100"/>
    </location>
</feature>
<gene>
    <name evidence="2" type="ORF">PHSY_002057</name>
</gene>
<dbReference type="HOGENOM" id="CLU_592007_0_0_1"/>
<dbReference type="Proteomes" id="UP000014071">
    <property type="component" value="Unassembled WGS sequence"/>
</dbReference>
<evidence type="ECO:0000313" key="3">
    <source>
        <dbReference type="Proteomes" id="UP000014071"/>
    </source>
</evidence>
<feature type="compositionally biased region" description="Basic and acidic residues" evidence="1">
    <location>
        <begin position="35"/>
        <end position="53"/>
    </location>
</feature>
<dbReference type="AlphaFoldDB" id="R9P8S2"/>
<dbReference type="GeneID" id="24107351"/>
<evidence type="ECO:0000256" key="1">
    <source>
        <dbReference type="SAM" id="MobiDB-lite"/>
    </source>
</evidence>
<proteinExistence type="predicted"/>
<dbReference type="OrthoDB" id="10363845at2759"/>
<feature type="compositionally biased region" description="Polar residues" evidence="1">
    <location>
        <begin position="20"/>
        <end position="34"/>
    </location>
</feature>
<organism evidence="2 3">
    <name type="scientific">Pseudozyma hubeiensis (strain SY62)</name>
    <name type="common">Yeast</name>
    <dbReference type="NCBI Taxonomy" id="1305764"/>
    <lineage>
        <taxon>Eukaryota</taxon>
        <taxon>Fungi</taxon>
        <taxon>Dikarya</taxon>
        <taxon>Basidiomycota</taxon>
        <taxon>Ustilaginomycotina</taxon>
        <taxon>Ustilaginomycetes</taxon>
        <taxon>Ustilaginales</taxon>
        <taxon>Ustilaginaceae</taxon>
        <taxon>Pseudozyma</taxon>
    </lineage>
</organism>
<sequence length="462" mass="50713">MNASQTLDSQLLDFLLLETNGSSKRPASAMSSISERNDRQRHSGGDGSDKDEGCLLVGQQPYTERVEPLGNYETSPTPLVPHLGAKGHRSTDDHDSPQPRDTEIEIELNTEDLSCQTGKNFIEFVSTPYSSATSAIRSSEQEPGITNPTAAVLPDEGKHEDASGPEMAPKAPTTVLRNAETRQPLLPVYLFLWCRFRAQKEDICPAEVIQDIPDPEHSDMQNPLTTKWQILGPKPKPSDHSSVKAQVRQQFEQLGIPNVRESDVRILPNTGRGTYIVIAFDSETKFNHAIHLESIWLGDVKCKLIAGFPRWTADYTILKSDGHCSNVNHESLMNSICDVVKRAVEPVFFLIKMSQTQTLNADGTVTLGESKFAGTVWILGKLIPGRSLSQLPAFVSSPGTPVAPLFFHGRGHACSKCPSAIPPHRPADCPKRVCSNCHRIEALALQAVLKAVELADSRKTED</sequence>
<reference evidence="3" key="1">
    <citation type="journal article" date="2013" name="Genome Announc.">
        <title>Draft genome sequence of the basidiomycetous yeast-like fungus Pseudozyma hubeiensis SY62, which produces an abundant amount of the biosurfactant mannosylerythritol lipids.</title>
        <authorList>
            <person name="Konishi M."/>
            <person name="Hatada Y."/>
            <person name="Horiuchi J."/>
        </authorList>
    </citation>
    <scope>NUCLEOTIDE SEQUENCE [LARGE SCALE GENOMIC DNA]</scope>
    <source>
        <strain evidence="3">SY62</strain>
    </source>
</reference>
<dbReference type="RefSeq" id="XP_012188072.1">
    <property type="nucleotide sequence ID" value="XM_012332682.1"/>
</dbReference>
<dbReference type="eggNOG" id="ENOG502RE2Y">
    <property type="taxonomic scope" value="Eukaryota"/>
</dbReference>